<feature type="modified residue" description="N6-(pyridoxal phosphate)lysine" evidence="4">
    <location>
        <position position="281"/>
    </location>
</feature>
<evidence type="ECO:0000256" key="3">
    <source>
        <dbReference type="ARBA" id="ARBA00022898"/>
    </source>
</evidence>
<dbReference type="GO" id="GO:0019805">
    <property type="term" value="P:quinolinate biosynthetic process"/>
    <property type="evidence" value="ECO:0007669"/>
    <property type="project" value="UniProtKB-UniRule"/>
</dbReference>
<dbReference type="InterPro" id="IPR015422">
    <property type="entry name" value="PyrdxlP-dep_Trfase_small"/>
</dbReference>
<protein>
    <recommendedName>
        <fullName evidence="4 5">Kynureninase</fullName>
        <ecNumber evidence="4 5">3.7.1.3</ecNumber>
    </recommendedName>
    <alternativeName>
        <fullName evidence="4">L-kynurenine hydrolase</fullName>
    </alternativeName>
</protein>
<keyword evidence="1 4" id="KW-0662">Pyridine nucleotide biosynthesis</keyword>
<comment type="caution">
    <text evidence="4">Lacks conserved residue(s) required for the propagation of feature annotation.</text>
</comment>
<name>A0A8X6LGQ1_TRICU</name>
<dbReference type="EC" id="3.7.1.3" evidence="4 5"/>
<dbReference type="GO" id="GO:0030170">
    <property type="term" value="F:pyridoxal phosphate binding"/>
    <property type="evidence" value="ECO:0007669"/>
    <property type="project" value="UniProtKB-UniRule"/>
</dbReference>
<feature type="binding site" evidence="4">
    <location>
        <position position="255"/>
    </location>
    <ligand>
        <name>pyridoxal 5'-phosphate</name>
        <dbReference type="ChEBI" id="CHEBI:597326"/>
    </ligand>
</feature>
<evidence type="ECO:0000313" key="8">
    <source>
        <dbReference type="Proteomes" id="UP000887116"/>
    </source>
</evidence>
<dbReference type="GO" id="GO:0030429">
    <property type="term" value="F:kynureninase activity"/>
    <property type="evidence" value="ECO:0007669"/>
    <property type="project" value="UniProtKB-UniRule"/>
</dbReference>
<dbReference type="Proteomes" id="UP000887116">
    <property type="component" value="Unassembled WGS sequence"/>
</dbReference>
<dbReference type="PANTHER" id="PTHR14084">
    <property type="entry name" value="KYNURENINASE"/>
    <property type="match status" value="1"/>
</dbReference>
<dbReference type="Pfam" id="PF00266">
    <property type="entry name" value="Aminotran_5"/>
    <property type="match status" value="1"/>
</dbReference>
<accession>A0A8X6LGQ1</accession>
<comment type="similarity">
    <text evidence="4 5">Belongs to the kynureninase family.</text>
</comment>
<comment type="subunit">
    <text evidence="4 5">Homodimer.</text>
</comment>
<keyword evidence="4 5" id="KW-0963">Cytoplasm</keyword>
<dbReference type="InterPro" id="IPR015424">
    <property type="entry name" value="PyrdxlP-dep_Trfase"/>
</dbReference>
<sequence length="478" mass="54937">MLYMPEIQPNNTLFYDLMNKSKTWSLDIDSEEFAKQMDREDPLKDFRKRFHYPKKMYLTNVDPDCVEHENEEAIYFCGHSLGLQLKSVETLVRNVMKDWAQKGVECHFNGSLPAVHCDKSLKEKMAYLVGALPEEVTAMNGLTVNIHMLLASFYHPTALRHKILMVANGFHSDLYAVQSHIELRGYNPEESIIFLKPRPESDLISTEDIRKTIEKEGKNIAVIFLEGVHFYTGQLFDMKEITRAGHEKGCMVGFDLAHAIANVPLQLHDWNVDFAMWCTYKYLNSGPGCMGGAFCHQRRMQGENAIIPANRGWWGLTDKKKFSFDREFTPAEGADRFKLSNPSPYLSAMILANLEVFKEAGLERLQAKQRLLTGYLEYLIRKHFPQYDETDLDKPHIRIITPSSPKSRGSQLSFVSSVPVSKCESVLKSRGIICDIRKSSVIRVAPVPLYNTFSEVYRFVHILKQIWEDEFCNESPEQ</sequence>
<comment type="catalytic activity">
    <reaction evidence="4 5">
        <text>L-kynurenine + H2O = anthranilate + L-alanine + H(+)</text>
        <dbReference type="Rhea" id="RHEA:16813"/>
        <dbReference type="ChEBI" id="CHEBI:15377"/>
        <dbReference type="ChEBI" id="CHEBI:15378"/>
        <dbReference type="ChEBI" id="CHEBI:16567"/>
        <dbReference type="ChEBI" id="CHEBI:57959"/>
        <dbReference type="ChEBI" id="CHEBI:57972"/>
        <dbReference type="EC" id="3.7.1.3"/>
    </reaction>
</comment>
<feature type="binding site" evidence="4">
    <location>
        <position position="280"/>
    </location>
    <ligand>
        <name>pyridoxal 5'-phosphate</name>
        <dbReference type="ChEBI" id="CHEBI:597326"/>
    </ligand>
</feature>
<feature type="binding site" evidence="4">
    <location>
        <position position="313"/>
    </location>
    <ligand>
        <name>pyridoxal 5'-phosphate</name>
        <dbReference type="ChEBI" id="CHEBI:597326"/>
    </ligand>
</feature>
<feature type="binding site" evidence="4">
    <location>
        <position position="143"/>
    </location>
    <ligand>
        <name>pyridoxal 5'-phosphate</name>
        <dbReference type="ChEBI" id="CHEBI:597326"/>
    </ligand>
</feature>
<evidence type="ECO:0000256" key="4">
    <source>
        <dbReference type="HAMAP-Rule" id="MF_03017"/>
    </source>
</evidence>
<evidence type="ECO:0000256" key="5">
    <source>
        <dbReference type="PIRNR" id="PIRNR038800"/>
    </source>
</evidence>
<dbReference type="PANTHER" id="PTHR14084:SF0">
    <property type="entry name" value="KYNURENINASE"/>
    <property type="match status" value="1"/>
</dbReference>
<evidence type="ECO:0000256" key="2">
    <source>
        <dbReference type="ARBA" id="ARBA00022801"/>
    </source>
</evidence>
<dbReference type="Gene3D" id="3.90.1150.10">
    <property type="entry name" value="Aspartate Aminotransferase, domain 1"/>
    <property type="match status" value="1"/>
</dbReference>
<keyword evidence="3 4" id="KW-0663">Pyridoxal phosphate</keyword>
<feature type="binding site" evidence="4">
    <location>
        <position position="142"/>
    </location>
    <ligand>
        <name>pyridoxal 5'-phosphate</name>
        <dbReference type="ChEBI" id="CHEBI:597326"/>
    </ligand>
</feature>
<keyword evidence="2 4" id="KW-0378">Hydrolase</keyword>
<comment type="subcellular location">
    <subcellularLocation>
        <location evidence="4 5">Cytoplasm</location>
    </subcellularLocation>
</comment>
<comment type="catalytic activity">
    <reaction evidence="5">
        <text>3-hydroxy-L-kynurenine + H2O = 3-hydroxyanthranilate + L-alanine + H(+)</text>
        <dbReference type="Rhea" id="RHEA:25143"/>
        <dbReference type="ChEBI" id="CHEBI:15377"/>
        <dbReference type="ChEBI" id="CHEBI:15378"/>
        <dbReference type="ChEBI" id="CHEBI:36559"/>
        <dbReference type="ChEBI" id="CHEBI:57972"/>
        <dbReference type="ChEBI" id="CHEBI:58125"/>
        <dbReference type="EC" id="3.7.1.3"/>
    </reaction>
</comment>
<dbReference type="GO" id="GO:0005737">
    <property type="term" value="C:cytoplasm"/>
    <property type="evidence" value="ECO:0007669"/>
    <property type="project" value="UniProtKB-SubCell"/>
</dbReference>
<evidence type="ECO:0000259" key="6">
    <source>
        <dbReference type="Pfam" id="PF00266"/>
    </source>
</evidence>
<dbReference type="PIRSF" id="PIRSF038800">
    <property type="entry name" value="KYNU"/>
    <property type="match status" value="1"/>
</dbReference>
<comment type="pathway">
    <text evidence="4 5">Amino-acid degradation; L-kynurenine degradation; L-alanine and anthranilate from L-kynurenine: step 1/1.</text>
</comment>
<dbReference type="HAMAP" id="MF_01970">
    <property type="entry name" value="Kynureninase"/>
    <property type="match status" value="1"/>
</dbReference>
<dbReference type="InterPro" id="IPR010111">
    <property type="entry name" value="Kynureninase"/>
</dbReference>
<gene>
    <name evidence="7" type="primary">Kynu</name>
    <name evidence="7" type="ORF">TNCT_139241</name>
</gene>
<dbReference type="GO" id="GO:0019441">
    <property type="term" value="P:L-tryptophan catabolic process to kynurenine"/>
    <property type="evidence" value="ECO:0007669"/>
    <property type="project" value="TreeGrafter"/>
</dbReference>
<evidence type="ECO:0000313" key="7">
    <source>
        <dbReference type="EMBL" id="GFR06579.1"/>
    </source>
</evidence>
<dbReference type="OrthoDB" id="5978656at2759"/>
<feature type="binding site" evidence="4">
    <location>
        <position position="258"/>
    </location>
    <ligand>
        <name>pyridoxal 5'-phosphate</name>
        <dbReference type="ChEBI" id="CHEBI:597326"/>
    </ligand>
</feature>
<dbReference type="InterPro" id="IPR015421">
    <property type="entry name" value="PyrdxlP-dep_Trfase_major"/>
</dbReference>
<comment type="cofactor">
    <cofactor evidence="4 5">
        <name>pyridoxal 5'-phosphate</name>
        <dbReference type="ChEBI" id="CHEBI:597326"/>
    </cofactor>
</comment>
<dbReference type="GO" id="GO:0097053">
    <property type="term" value="P:L-kynurenine catabolic process"/>
    <property type="evidence" value="ECO:0007669"/>
    <property type="project" value="UniProtKB-UniRule"/>
</dbReference>
<dbReference type="GO" id="GO:0043420">
    <property type="term" value="P:anthranilate metabolic process"/>
    <property type="evidence" value="ECO:0007669"/>
    <property type="project" value="UniProtKB-UniRule"/>
</dbReference>
<dbReference type="NCBIfam" id="TIGR01814">
    <property type="entry name" value="kynureninase"/>
    <property type="match status" value="1"/>
</dbReference>
<dbReference type="SUPFAM" id="SSF53383">
    <property type="entry name" value="PLP-dependent transferases"/>
    <property type="match status" value="1"/>
</dbReference>
<dbReference type="InterPro" id="IPR000192">
    <property type="entry name" value="Aminotrans_V_dom"/>
</dbReference>
<comment type="pathway">
    <text evidence="4 5">Cofactor biosynthesis; NAD(+) biosynthesis; quinolinate from L-kynurenine: step 2/3.</text>
</comment>
<feature type="binding site" evidence="4">
    <location>
        <position position="341"/>
    </location>
    <ligand>
        <name>pyridoxal 5'-phosphate</name>
        <dbReference type="ChEBI" id="CHEBI:597326"/>
    </ligand>
</feature>
<dbReference type="Gene3D" id="3.40.640.10">
    <property type="entry name" value="Type I PLP-dependent aspartate aminotransferase-like (Major domain)"/>
    <property type="match status" value="1"/>
</dbReference>
<proteinExistence type="inferred from homology"/>
<keyword evidence="8" id="KW-1185">Reference proteome</keyword>
<organism evidence="7 8">
    <name type="scientific">Trichonephila clavata</name>
    <name type="common">Joro spider</name>
    <name type="synonym">Nephila clavata</name>
    <dbReference type="NCBI Taxonomy" id="2740835"/>
    <lineage>
        <taxon>Eukaryota</taxon>
        <taxon>Metazoa</taxon>
        <taxon>Ecdysozoa</taxon>
        <taxon>Arthropoda</taxon>
        <taxon>Chelicerata</taxon>
        <taxon>Arachnida</taxon>
        <taxon>Araneae</taxon>
        <taxon>Araneomorphae</taxon>
        <taxon>Entelegynae</taxon>
        <taxon>Araneoidea</taxon>
        <taxon>Nephilidae</taxon>
        <taxon>Trichonephila</taxon>
    </lineage>
</organism>
<dbReference type="FunFam" id="3.40.640.10:FF:000031">
    <property type="entry name" value="Kynureninase"/>
    <property type="match status" value="1"/>
</dbReference>
<dbReference type="GO" id="GO:0034354">
    <property type="term" value="P:'de novo' NAD+ biosynthetic process from L-tryptophan"/>
    <property type="evidence" value="ECO:0007669"/>
    <property type="project" value="UniProtKB-UniRule"/>
</dbReference>
<feature type="domain" description="Aminotransferase class V" evidence="6">
    <location>
        <begin position="121"/>
        <end position="288"/>
    </location>
</feature>
<dbReference type="AlphaFoldDB" id="A0A8X6LGQ1"/>
<dbReference type="Pfam" id="PF22580">
    <property type="entry name" value="KYNU_C"/>
    <property type="match status" value="1"/>
</dbReference>
<evidence type="ECO:0000256" key="1">
    <source>
        <dbReference type="ARBA" id="ARBA00022642"/>
    </source>
</evidence>
<comment type="caution">
    <text evidence="7">The sequence shown here is derived from an EMBL/GenBank/DDBJ whole genome shotgun (WGS) entry which is preliminary data.</text>
</comment>
<reference evidence="7" key="1">
    <citation type="submission" date="2020-07" db="EMBL/GenBank/DDBJ databases">
        <title>Multicomponent nature underlies the extraordinary mechanical properties of spider dragline silk.</title>
        <authorList>
            <person name="Kono N."/>
            <person name="Nakamura H."/>
            <person name="Mori M."/>
            <person name="Yoshida Y."/>
            <person name="Ohtoshi R."/>
            <person name="Malay A.D."/>
            <person name="Moran D.A.P."/>
            <person name="Tomita M."/>
            <person name="Numata K."/>
            <person name="Arakawa K."/>
        </authorList>
    </citation>
    <scope>NUCLEOTIDE SEQUENCE</scope>
</reference>
<comment type="function">
    <text evidence="4 5">Catalyzes the cleavage of L-kynurenine (L-Kyn) and L-3-hydroxykynurenine (L-3OHKyn) into anthranilic acid (AA) and 3-hydroxyanthranilic acid (3-OHAA), respectively.</text>
</comment>
<dbReference type="EMBL" id="BMAO01026033">
    <property type="protein sequence ID" value="GFR06579.1"/>
    <property type="molecule type" value="Genomic_DNA"/>
</dbReference>